<sequence>PTSPSTSSTHNNVSYVPGSRKCPTCRDTIHSQASPPVDAFGLGTNSTHAKRSLVIDVIGLPTTNPPFTFPCSWTDQLPACVSPNFGSIVVLQDN</sequence>
<proteinExistence type="predicted"/>
<comment type="caution">
    <text evidence="1">The sequence shown here is derived from an EMBL/GenBank/DDBJ whole genome shotgun (WGS) entry which is preliminary data.</text>
</comment>
<feature type="non-terminal residue" evidence="1">
    <location>
        <position position="1"/>
    </location>
</feature>
<gene>
    <name evidence="1" type="ORF">CGXH109_LOCUS12382</name>
</gene>
<dbReference type="AlphaFoldDB" id="A0A9W4RIR9"/>
<evidence type="ECO:0000313" key="1">
    <source>
        <dbReference type="EMBL" id="CAI0642249.1"/>
    </source>
</evidence>
<accession>A0A9W4RIR9</accession>
<organism evidence="1 2">
    <name type="scientific">Colletotrichum noveboracense</name>
    <dbReference type="NCBI Taxonomy" id="2664923"/>
    <lineage>
        <taxon>Eukaryota</taxon>
        <taxon>Fungi</taxon>
        <taxon>Dikarya</taxon>
        <taxon>Ascomycota</taxon>
        <taxon>Pezizomycotina</taxon>
        <taxon>Sordariomycetes</taxon>
        <taxon>Hypocreomycetidae</taxon>
        <taxon>Glomerellales</taxon>
        <taxon>Glomerellaceae</taxon>
        <taxon>Colletotrichum</taxon>
        <taxon>Colletotrichum gloeosporioides species complex</taxon>
    </lineage>
</organism>
<name>A0A9W4RIR9_9PEZI</name>
<dbReference type="EMBL" id="CAMGZC010000047">
    <property type="protein sequence ID" value="CAI0642249.1"/>
    <property type="molecule type" value="Genomic_DNA"/>
</dbReference>
<evidence type="ECO:0000313" key="2">
    <source>
        <dbReference type="Proteomes" id="UP001152533"/>
    </source>
</evidence>
<dbReference type="Proteomes" id="UP001152533">
    <property type="component" value="Unassembled WGS sequence"/>
</dbReference>
<reference evidence="1" key="1">
    <citation type="submission" date="2022-08" db="EMBL/GenBank/DDBJ databases">
        <authorList>
            <person name="Giroux E."/>
            <person name="Giroux E."/>
        </authorList>
    </citation>
    <scope>NUCLEOTIDE SEQUENCE</scope>
    <source>
        <strain evidence="1">H1091258</strain>
    </source>
</reference>
<keyword evidence="2" id="KW-1185">Reference proteome</keyword>
<feature type="non-terminal residue" evidence="1">
    <location>
        <position position="94"/>
    </location>
</feature>
<protein>
    <submittedName>
        <fullName evidence="1">Uncharacterized protein</fullName>
    </submittedName>
</protein>